<reference evidence="2 3" key="1">
    <citation type="submission" date="2020-01" db="EMBL/GenBank/DDBJ databases">
        <authorList>
            <consortium name="DOE Joint Genome Institute"/>
            <person name="Haridas S."/>
            <person name="Albert R."/>
            <person name="Binder M."/>
            <person name="Bloem J."/>
            <person name="Labutti K."/>
            <person name="Salamov A."/>
            <person name="Andreopoulos B."/>
            <person name="Baker S.E."/>
            <person name="Barry K."/>
            <person name="Bills G."/>
            <person name="Bluhm B.H."/>
            <person name="Cannon C."/>
            <person name="Castanera R."/>
            <person name="Culley D.E."/>
            <person name="Daum C."/>
            <person name="Ezra D."/>
            <person name="Gonzalez J.B."/>
            <person name="Henrissat B."/>
            <person name="Kuo A."/>
            <person name="Liang C."/>
            <person name="Lipzen A."/>
            <person name="Lutzoni F."/>
            <person name="Magnuson J."/>
            <person name="Mondo S."/>
            <person name="Nolan M."/>
            <person name="Ohm R."/>
            <person name="Pangilinan J."/>
            <person name="Park H.-J.H."/>
            <person name="Ramirez L."/>
            <person name="Alfaro M."/>
            <person name="Sun H."/>
            <person name="Tritt A."/>
            <person name="Yoshinaga Y."/>
            <person name="Zwiers L.-H.L."/>
            <person name="Turgeon B.G."/>
            <person name="Goodwin S.B."/>
            <person name="Spatafora J.W."/>
            <person name="Crous P.W."/>
            <person name="Grigoriev I.V."/>
        </authorList>
    </citation>
    <scope>NUCLEOTIDE SEQUENCE [LARGE SCALE GENOMIC DNA]</scope>
    <source>
        <strain evidence="2 3">CBS 611.86</strain>
    </source>
</reference>
<dbReference type="Proteomes" id="UP000481861">
    <property type="component" value="Unassembled WGS sequence"/>
</dbReference>
<dbReference type="AlphaFoldDB" id="A0A7C8M4M8"/>
<proteinExistence type="predicted"/>
<keyword evidence="3" id="KW-1185">Reference proteome</keyword>
<sequence length="149" mass="16689">MLRHAANLHPSYHALVGTPYTLNSFSMLRRHHINSPRPGCFPPGYSAAHMISRDTRRANLLSKKAFLRPTTQSFPRSPFVLKRTPRLASDSRMGFHENQRCITSHNHSDLGLEIRSMVIAPCQRLHGFPCGHAVPLYSAPSNSNPLPSI</sequence>
<protein>
    <submittedName>
        <fullName evidence="2">Uncharacterized protein</fullName>
    </submittedName>
</protein>
<evidence type="ECO:0000313" key="3">
    <source>
        <dbReference type="Proteomes" id="UP000481861"/>
    </source>
</evidence>
<organism evidence="2 3">
    <name type="scientific">Massariosphaeria phaeospora</name>
    <dbReference type="NCBI Taxonomy" id="100035"/>
    <lineage>
        <taxon>Eukaryota</taxon>
        <taxon>Fungi</taxon>
        <taxon>Dikarya</taxon>
        <taxon>Ascomycota</taxon>
        <taxon>Pezizomycotina</taxon>
        <taxon>Dothideomycetes</taxon>
        <taxon>Pleosporomycetidae</taxon>
        <taxon>Pleosporales</taxon>
        <taxon>Pleosporales incertae sedis</taxon>
        <taxon>Massariosphaeria</taxon>
    </lineage>
</organism>
<evidence type="ECO:0000313" key="2">
    <source>
        <dbReference type="EMBL" id="KAF2867661.1"/>
    </source>
</evidence>
<evidence type="ECO:0000313" key="1">
    <source>
        <dbReference type="EMBL" id="KAF2864612.1"/>
    </source>
</evidence>
<gene>
    <name evidence="2" type="ORF">BDV95DRAFT_172039</name>
    <name evidence="1" type="ORF">BDV95DRAFT_294397</name>
</gene>
<dbReference type="EMBL" id="JAADJZ010000022">
    <property type="protein sequence ID" value="KAF2867661.1"/>
    <property type="molecule type" value="Genomic_DNA"/>
</dbReference>
<dbReference type="EMBL" id="JAADJZ010000047">
    <property type="protein sequence ID" value="KAF2864612.1"/>
    <property type="molecule type" value="Genomic_DNA"/>
</dbReference>
<comment type="caution">
    <text evidence="2">The sequence shown here is derived from an EMBL/GenBank/DDBJ whole genome shotgun (WGS) entry which is preliminary data.</text>
</comment>
<accession>A0A7C8M4M8</accession>
<name>A0A7C8M4M8_9PLEO</name>